<dbReference type="RefSeq" id="WP_359877376.1">
    <property type="nucleotide sequence ID" value="NZ_JBEYHT010000023.1"/>
</dbReference>
<keyword evidence="3" id="KW-1185">Reference proteome</keyword>
<keyword evidence="2" id="KW-0808">Transferase</keyword>
<dbReference type="KEGG" id="slau:SLA_2725"/>
<feature type="domain" description="N-acetyltransferase" evidence="1">
    <location>
        <begin position="11"/>
        <end position="174"/>
    </location>
</feature>
<dbReference type="GO" id="GO:0005737">
    <property type="term" value="C:cytoplasm"/>
    <property type="evidence" value="ECO:0007669"/>
    <property type="project" value="TreeGrafter"/>
</dbReference>
<dbReference type="EMBL" id="AP017424">
    <property type="protein sequence ID" value="BAU83646.1"/>
    <property type="molecule type" value="Genomic_DNA"/>
</dbReference>
<dbReference type="PANTHER" id="PTHR43441:SF10">
    <property type="entry name" value="ACETYLTRANSFERASE"/>
    <property type="match status" value="1"/>
</dbReference>
<dbReference type="PROSITE" id="PS51186">
    <property type="entry name" value="GNAT"/>
    <property type="match status" value="1"/>
</dbReference>
<dbReference type="AlphaFoldDB" id="A0A160NZI1"/>
<dbReference type="PANTHER" id="PTHR43441">
    <property type="entry name" value="RIBOSOMAL-PROTEIN-SERINE ACETYLTRANSFERASE"/>
    <property type="match status" value="1"/>
</dbReference>
<organism evidence="2 3">
    <name type="scientific">Streptomyces laurentii</name>
    <dbReference type="NCBI Taxonomy" id="39478"/>
    <lineage>
        <taxon>Bacteria</taxon>
        <taxon>Bacillati</taxon>
        <taxon>Actinomycetota</taxon>
        <taxon>Actinomycetes</taxon>
        <taxon>Kitasatosporales</taxon>
        <taxon>Streptomycetaceae</taxon>
        <taxon>Streptomyces</taxon>
    </lineage>
</organism>
<proteinExistence type="predicted"/>
<reference evidence="2 3" key="1">
    <citation type="journal article" date="2016" name="Genome Announc.">
        <title>Complete Genome Sequence of Thiostrepton-Producing Streptomyces laurentii ATCC 31255.</title>
        <authorList>
            <person name="Doi K."/>
            <person name="Fujino Y."/>
            <person name="Nagayoshi Y."/>
            <person name="Ohshima T."/>
            <person name="Ogata S."/>
        </authorList>
    </citation>
    <scope>NUCLEOTIDE SEQUENCE [LARGE SCALE GENOMIC DNA]</scope>
    <source>
        <strain evidence="2 3">ATCC 31255</strain>
    </source>
</reference>
<dbReference type="InterPro" id="IPR051908">
    <property type="entry name" value="Ribosomal_N-acetyltransferase"/>
</dbReference>
<dbReference type="InterPro" id="IPR016181">
    <property type="entry name" value="Acyl_CoA_acyltransferase"/>
</dbReference>
<dbReference type="InterPro" id="IPR000182">
    <property type="entry name" value="GNAT_dom"/>
</dbReference>
<dbReference type="Gene3D" id="3.40.630.30">
    <property type="match status" value="1"/>
</dbReference>
<evidence type="ECO:0000313" key="2">
    <source>
        <dbReference type="EMBL" id="BAU83646.1"/>
    </source>
</evidence>
<accession>A0A160NZI1</accession>
<name>A0A160NZI1_STRLU</name>
<dbReference type="Pfam" id="PF13302">
    <property type="entry name" value="Acetyltransf_3"/>
    <property type="match status" value="1"/>
</dbReference>
<dbReference type="Proteomes" id="UP000217676">
    <property type="component" value="Chromosome"/>
</dbReference>
<dbReference type="SUPFAM" id="SSF55729">
    <property type="entry name" value="Acyl-CoA N-acyltransferases (Nat)"/>
    <property type="match status" value="1"/>
</dbReference>
<evidence type="ECO:0000259" key="1">
    <source>
        <dbReference type="PROSITE" id="PS51186"/>
    </source>
</evidence>
<dbReference type="GO" id="GO:1990189">
    <property type="term" value="F:protein N-terminal-serine acetyltransferase activity"/>
    <property type="evidence" value="ECO:0007669"/>
    <property type="project" value="TreeGrafter"/>
</dbReference>
<sequence length="198" mass="21335">MEPITLTTARLRLRPFTPDDADLVYEICQDPEIQRWTAVPTPYTREDAEFFVTRIAPDGWRQDGQLPFAVEPLAGGPLIAAVGLHACGPGVREIGYWTAAGHRGRGYTTEVVGALAHWAFTGLGVHRLVWRAEVGNAPSRAVAERAGFTIEGVERAGIVNNDTARDCWLGSLLPSDLGLPSSLPYLPAPIPPEPSAAS</sequence>
<protein>
    <submittedName>
        <fullName evidence="2">Acetyltransferase</fullName>
    </submittedName>
</protein>
<gene>
    <name evidence="2" type="ORF">SLA_2725</name>
</gene>
<evidence type="ECO:0000313" key="3">
    <source>
        <dbReference type="Proteomes" id="UP000217676"/>
    </source>
</evidence>
<dbReference type="GO" id="GO:0008999">
    <property type="term" value="F:protein-N-terminal-alanine acetyltransferase activity"/>
    <property type="evidence" value="ECO:0007669"/>
    <property type="project" value="TreeGrafter"/>
</dbReference>